<dbReference type="InterPro" id="IPR001279">
    <property type="entry name" value="Metallo-B-lactamas"/>
</dbReference>
<dbReference type="GO" id="GO:0042781">
    <property type="term" value="F:3'-tRNA processing endoribonuclease activity"/>
    <property type="evidence" value="ECO:0007669"/>
    <property type="project" value="TreeGrafter"/>
</dbReference>
<sequence>MRTISSWQTRSAGWLASNQQYRPCASRWTCRAVRSTLLPGTSSSRIRRMADLVQPKLINEPFSDPVLFLDFRFRRRALLFDLGYLTPLSAREIVRVSHVFVSHMHMDHFVGFDRLLRSQLYQATKLHLMGPPGLGDAVEAKLRAYSWNLLGVNSADLVLAVADWGPSGFVRCSQFRARAAFAREEAEPPQVPSGVLLEDAEFRVEAAMLDHGIPSLAFALQEKVRVDVRKSCLDRLGLPVGAWLTEAKRLVRSGDALDTKIAVGSRQVLLAELLVSHALTTGPGQRIAYATDLIYSPQNVANVARLARGAKQLFIEAGYLDEDQALAASKRHLTAAQAGDIARAAGVARAVPMHFSSRYLGREAELRREFAEHF</sequence>
<dbReference type="OrthoDB" id="9800940at2"/>
<evidence type="ECO:0000313" key="2">
    <source>
        <dbReference type="EMBL" id="RUM95857.1"/>
    </source>
</evidence>
<gene>
    <name evidence="2" type="ORF">EET67_20915</name>
</gene>
<dbReference type="InterPro" id="IPR036866">
    <property type="entry name" value="RibonucZ/Hydroxyglut_hydro"/>
</dbReference>
<dbReference type="AlphaFoldDB" id="A0A432V0Y6"/>
<feature type="domain" description="Metallo-beta-lactamase" evidence="1">
    <location>
        <begin position="278"/>
        <end position="355"/>
    </location>
</feature>
<organism evidence="2 3">
    <name type="scientific">Borborobacter arsenicus</name>
    <dbReference type="NCBI Taxonomy" id="1851146"/>
    <lineage>
        <taxon>Bacteria</taxon>
        <taxon>Pseudomonadati</taxon>
        <taxon>Pseudomonadota</taxon>
        <taxon>Alphaproteobacteria</taxon>
        <taxon>Hyphomicrobiales</taxon>
        <taxon>Phyllobacteriaceae</taxon>
        <taxon>Borborobacter</taxon>
    </lineage>
</organism>
<dbReference type="NCBIfam" id="NF002558">
    <property type="entry name" value="PRK02126.1"/>
    <property type="match status" value="1"/>
</dbReference>
<reference evidence="2 3" key="1">
    <citation type="submission" date="2018-11" db="EMBL/GenBank/DDBJ databases">
        <title>Pseudaminobacter arsenicus sp. nov., an arsenic-resistant bacterium isolated from arsenic-rich aquifers.</title>
        <authorList>
            <person name="Mu Y."/>
        </authorList>
    </citation>
    <scope>NUCLEOTIDE SEQUENCE [LARGE SCALE GENOMIC DNA]</scope>
    <source>
        <strain evidence="2 3">CB3</strain>
    </source>
</reference>
<evidence type="ECO:0000259" key="1">
    <source>
        <dbReference type="Pfam" id="PF12706"/>
    </source>
</evidence>
<dbReference type="SUPFAM" id="SSF56281">
    <property type="entry name" value="Metallo-hydrolase/oxidoreductase"/>
    <property type="match status" value="1"/>
</dbReference>
<comment type="caution">
    <text evidence="2">The sequence shown here is derived from an EMBL/GenBank/DDBJ whole genome shotgun (WGS) entry which is preliminary data.</text>
</comment>
<name>A0A432V0Y6_9HYPH</name>
<dbReference type="Pfam" id="PF12706">
    <property type="entry name" value="Lactamase_B_2"/>
    <property type="match status" value="1"/>
</dbReference>
<evidence type="ECO:0000313" key="3">
    <source>
        <dbReference type="Proteomes" id="UP000281647"/>
    </source>
</evidence>
<proteinExistence type="predicted"/>
<dbReference type="Gene3D" id="3.60.15.10">
    <property type="entry name" value="Ribonuclease Z/Hydroxyacylglutathione hydrolase-like"/>
    <property type="match status" value="1"/>
</dbReference>
<dbReference type="PANTHER" id="PTHR46018:SF7">
    <property type="entry name" value="RIBONUCLEASE Z"/>
    <property type="match status" value="1"/>
</dbReference>
<dbReference type="PANTHER" id="PTHR46018">
    <property type="entry name" value="ZINC PHOSPHODIESTERASE ELAC PROTEIN 1"/>
    <property type="match status" value="1"/>
</dbReference>
<accession>A0A432V0Y6</accession>
<dbReference type="EMBL" id="RKST01000028">
    <property type="protein sequence ID" value="RUM95857.1"/>
    <property type="molecule type" value="Genomic_DNA"/>
</dbReference>
<dbReference type="Proteomes" id="UP000281647">
    <property type="component" value="Unassembled WGS sequence"/>
</dbReference>
<protein>
    <submittedName>
        <fullName evidence="2">Ribonuclease Z</fullName>
    </submittedName>
</protein>
<keyword evidence="3" id="KW-1185">Reference proteome</keyword>